<proteinExistence type="predicted"/>
<reference evidence="2" key="1">
    <citation type="journal article" date="2020" name="MBio">
        <title>Horizontal gene transfer to a defensive symbiont with a reduced genome amongst a multipartite beetle microbiome.</title>
        <authorList>
            <person name="Waterworth S.C."/>
            <person name="Florez L.V."/>
            <person name="Rees E.R."/>
            <person name="Hertweck C."/>
            <person name="Kaltenpoth M."/>
            <person name="Kwan J.C."/>
        </authorList>
    </citation>
    <scope>NUCLEOTIDE SEQUENCE [LARGE SCALE GENOMIC DNA]</scope>
</reference>
<organism evidence="1 2">
    <name type="scientific">Paracidovorax wautersii</name>
    <dbReference type="NCBI Taxonomy" id="1177982"/>
    <lineage>
        <taxon>Bacteria</taxon>
        <taxon>Pseudomonadati</taxon>
        <taxon>Pseudomonadota</taxon>
        <taxon>Betaproteobacteria</taxon>
        <taxon>Burkholderiales</taxon>
        <taxon>Comamonadaceae</taxon>
        <taxon>Paracidovorax</taxon>
    </lineage>
</organism>
<evidence type="ECO:0000313" key="2">
    <source>
        <dbReference type="Proteomes" id="UP000461670"/>
    </source>
</evidence>
<accession>A0A7V8FPR4</accession>
<dbReference type="Proteomes" id="UP000461670">
    <property type="component" value="Unassembled WGS sequence"/>
</dbReference>
<dbReference type="Pfam" id="PF05489">
    <property type="entry name" value="Phage_tail_X"/>
    <property type="match status" value="1"/>
</dbReference>
<name>A0A7V8FPR4_9BURK</name>
<comment type="caution">
    <text evidence="1">The sequence shown here is derived from an EMBL/GenBank/DDBJ whole genome shotgun (WGS) entry which is preliminary data.</text>
</comment>
<dbReference type="AlphaFoldDB" id="A0A7V8FPR4"/>
<sequence length="70" mass="7329">MATTVIAQQNDTVDLLCLRHLGTTAGVTEAVYELNPGLADLGPTLPIGQAVVLPDMPSSQPTVATINLWD</sequence>
<dbReference type="InterPro" id="IPR008861">
    <property type="entry name" value="GpX-like"/>
</dbReference>
<evidence type="ECO:0008006" key="3">
    <source>
        <dbReference type="Google" id="ProtNLM"/>
    </source>
</evidence>
<gene>
    <name evidence="1" type="ORF">GAK30_01588</name>
</gene>
<protein>
    <recommendedName>
        <fullName evidence="3">P2-like prophage tail protein X</fullName>
    </recommendedName>
</protein>
<dbReference type="EMBL" id="WNDQ01000017">
    <property type="protein sequence ID" value="KAF1021899.1"/>
    <property type="molecule type" value="Genomic_DNA"/>
</dbReference>
<evidence type="ECO:0000313" key="1">
    <source>
        <dbReference type="EMBL" id="KAF1021899.1"/>
    </source>
</evidence>